<dbReference type="GO" id="GO:0005654">
    <property type="term" value="C:nucleoplasm"/>
    <property type="evidence" value="ECO:0007669"/>
    <property type="project" value="TreeGrafter"/>
</dbReference>
<name>A0A6G0TBX8_APHGL</name>
<keyword evidence="1" id="KW-0479">Metal-binding</keyword>
<dbReference type="PANTHER" id="PTHR12675">
    <property type="entry name" value="MUSCLEBLIND-LIKE PROTEIN"/>
    <property type="match status" value="1"/>
</dbReference>
<keyword evidence="4" id="KW-0862">Zinc</keyword>
<evidence type="ECO:0000313" key="6">
    <source>
        <dbReference type="EMBL" id="KAE9529263.1"/>
    </source>
</evidence>
<dbReference type="EMBL" id="VYZN01000045">
    <property type="protein sequence ID" value="KAE9529263.1"/>
    <property type="molecule type" value="Genomic_DNA"/>
</dbReference>
<dbReference type="GO" id="GO:0008270">
    <property type="term" value="F:zinc ion binding"/>
    <property type="evidence" value="ECO:0007669"/>
    <property type="project" value="UniProtKB-KW"/>
</dbReference>
<evidence type="ECO:0000256" key="3">
    <source>
        <dbReference type="ARBA" id="ARBA00022771"/>
    </source>
</evidence>
<dbReference type="GO" id="GO:0043484">
    <property type="term" value="P:regulation of RNA splicing"/>
    <property type="evidence" value="ECO:0007669"/>
    <property type="project" value="TreeGrafter"/>
</dbReference>
<gene>
    <name evidence="6" type="ORF">AGLY_011939</name>
</gene>
<dbReference type="AlphaFoldDB" id="A0A6G0TBX8"/>
<dbReference type="Proteomes" id="UP000475862">
    <property type="component" value="Unassembled WGS sequence"/>
</dbReference>
<evidence type="ECO:0000313" key="7">
    <source>
        <dbReference type="Proteomes" id="UP000475862"/>
    </source>
</evidence>
<dbReference type="PANTHER" id="PTHR12675:SF12">
    <property type="entry name" value="PROTEIN MUSCLEBLIND"/>
    <property type="match status" value="1"/>
</dbReference>
<dbReference type="GO" id="GO:0005737">
    <property type="term" value="C:cytoplasm"/>
    <property type="evidence" value="ECO:0007669"/>
    <property type="project" value="TreeGrafter"/>
</dbReference>
<evidence type="ECO:0000256" key="2">
    <source>
        <dbReference type="ARBA" id="ARBA00022737"/>
    </source>
</evidence>
<feature type="domain" description="Muscleblind-like CCCH zinc finger" evidence="5">
    <location>
        <begin position="25"/>
        <end position="54"/>
    </location>
</feature>
<organism evidence="6 7">
    <name type="scientific">Aphis glycines</name>
    <name type="common">Soybean aphid</name>
    <dbReference type="NCBI Taxonomy" id="307491"/>
    <lineage>
        <taxon>Eukaryota</taxon>
        <taxon>Metazoa</taxon>
        <taxon>Ecdysozoa</taxon>
        <taxon>Arthropoda</taxon>
        <taxon>Hexapoda</taxon>
        <taxon>Insecta</taxon>
        <taxon>Pterygota</taxon>
        <taxon>Neoptera</taxon>
        <taxon>Paraneoptera</taxon>
        <taxon>Hemiptera</taxon>
        <taxon>Sternorrhyncha</taxon>
        <taxon>Aphidomorpha</taxon>
        <taxon>Aphidoidea</taxon>
        <taxon>Aphididae</taxon>
        <taxon>Aphidini</taxon>
        <taxon>Aphis</taxon>
        <taxon>Aphis</taxon>
    </lineage>
</organism>
<dbReference type="InterPro" id="IPR054429">
    <property type="entry name" value="Znf-CCCH_Muscleblind-like"/>
</dbReference>
<dbReference type="GO" id="GO:0003723">
    <property type="term" value="F:RNA binding"/>
    <property type="evidence" value="ECO:0007669"/>
    <property type="project" value="TreeGrafter"/>
</dbReference>
<evidence type="ECO:0000256" key="4">
    <source>
        <dbReference type="ARBA" id="ARBA00022833"/>
    </source>
</evidence>
<keyword evidence="2" id="KW-0677">Repeat</keyword>
<sequence>MTVCLITNNEYNITCTTAYNVVEHGRCNREKPPCKYFHPPQHLKDQLLVNGRNHLALKNALMQQMTMASQQIVPGQVPTAVATPTAYLTGIPGASTQVANTYTPYFSAAGPLIGPTAIITSDPNNPLAMTVQQTMVTQQKMPRNDRLDMDMKAVGTFYYENFAFPGMMQYKRAPGDKSGMPVFQQNTGAYQQLLQPFVPASLHHRASRGMYGRGLIFINKITFNSSHQFNTHFLYPIFKIGRKLMSMIINLTRNDALCILLTKINVKILLNYLNCIESG</sequence>
<dbReference type="OrthoDB" id="6285980at2759"/>
<comment type="caution">
    <text evidence="6">The sequence shown here is derived from an EMBL/GenBank/DDBJ whole genome shotgun (WGS) entry which is preliminary data.</text>
</comment>
<proteinExistence type="predicted"/>
<keyword evidence="3" id="KW-0863">Zinc-finger</keyword>
<evidence type="ECO:0000259" key="5">
    <source>
        <dbReference type="Pfam" id="PF22628"/>
    </source>
</evidence>
<reference evidence="6 7" key="1">
    <citation type="submission" date="2019-08" db="EMBL/GenBank/DDBJ databases">
        <title>The genome of the soybean aphid Biotype 1, its phylome, world population structure and adaptation to the North American continent.</title>
        <authorList>
            <person name="Giordano R."/>
            <person name="Donthu R.K."/>
            <person name="Hernandez A.G."/>
            <person name="Wright C.L."/>
            <person name="Zimin A.V."/>
        </authorList>
    </citation>
    <scope>NUCLEOTIDE SEQUENCE [LARGE SCALE GENOMIC DNA]</scope>
    <source>
        <tissue evidence="6">Whole aphids</tissue>
    </source>
</reference>
<accession>A0A6G0TBX8</accession>
<keyword evidence="7" id="KW-1185">Reference proteome</keyword>
<dbReference type="Pfam" id="PF22628">
    <property type="entry name" value="zf-CCCH_10"/>
    <property type="match status" value="1"/>
</dbReference>
<evidence type="ECO:0000256" key="1">
    <source>
        <dbReference type="ARBA" id="ARBA00022723"/>
    </source>
</evidence>
<dbReference type="Gene3D" id="3.30.1370.210">
    <property type="match status" value="1"/>
</dbReference>
<protein>
    <recommendedName>
        <fullName evidence="5">Muscleblind-like CCCH zinc finger domain-containing protein</fullName>
    </recommendedName>
</protein>